<protein>
    <submittedName>
        <fullName evidence="6">Hydroxymethylglutaryl-CoA synthase 1 (HMG-CoA synthase 1) (3-hydroxy-3-methylglutaryl coenzyme A synthas e 1)</fullName>
    </submittedName>
</protein>
<dbReference type="PANTHER" id="PTHR43323">
    <property type="entry name" value="3-HYDROXY-3-METHYLGLUTARYL COENZYME A SYNTHASE"/>
    <property type="match status" value="1"/>
</dbReference>
<evidence type="ECO:0000313" key="7">
    <source>
        <dbReference type="Proteomes" id="UP001152797"/>
    </source>
</evidence>
<dbReference type="GO" id="GO:0006084">
    <property type="term" value="P:acetyl-CoA metabolic process"/>
    <property type="evidence" value="ECO:0007669"/>
    <property type="project" value="InterPro"/>
</dbReference>
<organism evidence="5">
    <name type="scientific">Cladocopium goreaui</name>
    <dbReference type="NCBI Taxonomy" id="2562237"/>
    <lineage>
        <taxon>Eukaryota</taxon>
        <taxon>Sar</taxon>
        <taxon>Alveolata</taxon>
        <taxon>Dinophyceae</taxon>
        <taxon>Suessiales</taxon>
        <taxon>Symbiodiniaceae</taxon>
        <taxon>Cladocopium</taxon>
    </lineage>
</organism>
<dbReference type="GO" id="GO:0010142">
    <property type="term" value="P:farnesyl diphosphate biosynthetic process, mevalonate pathway"/>
    <property type="evidence" value="ECO:0007669"/>
    <property type="project" value="InterPro"/>
</dbReference>
<dbReference type="EMBL" id="CAMXCT020004824">
    <property type="protein sequence ID" value="CAL1163849.1"/>
    <property type="molecule type" value="Genomic_DNA"/>
</dbReference>
<comment type="caution">
    <text evidence="5">The sequence shown here is derived from an EMBL/GenBank/DDBJ whole genome shotgun (WGS) entry which is preliminary data.</text>
</comment>
<evidence type="ECO:0000259" key="4">
    <source>
        <dbReference type="Pfam" id="PF08540"/>
    </source>
</evidence>
<evidence type="ECO:0000259" key="3">
    <source>
        <dbReference type="Pfam" id="PF01154"/>
    </source>
</evidence>
<reference evidence="6 7" key="2">
    <citation type="submission" date="2024-05" db="EMBL/GenBank/DDBJ databases">
        <authorList>
            <person name="Chen Y."/>
            <person name="Shah S."/>
            <person name="Dougan E. K."/>
            <person name="Thang M."/>
            <person name="Chan C."/>
        </authorList>
    </citation>
    <scope>NUCLEOTIDE SEQUENCE [LARGE SCALE GENOMIC DNA]</scope>
</reference>
<dbReference type="Gene3D" id="3.40.47.10">
    <property type="match status" value="1"/>
</dbReference>
<sequence length="859" mass="97793">MPSPMEEKMKAMLALNARGGKEEKSMVPQESALVLSEGNPQAGTRGPEASWDTVGQTEMVPQGRRSRNAGMHTIEIYFPQFYFTQVDMEEFDAKPDRYGPTVIGKYTKGIGQVEARFPSDDEDPISFAMTVVHRLLERMEAKGINETGNYMPNGQPLSVWNAIGRIDIGTESITDRSKSMKSFIMDIFERYANESNIEGVDQYNACYGGQACGLCTLSWVESDRWDGRYGIAVATDISEAHPGFMAFVGAATTAALFFPDAPMCHHSQRASCVLHRFDFCKPVGWHDMAPITDGKYSVECYLDALDACHSTLRQKLNGRGPLEVTDLNVFHTGGGYHIVRKAFERLVRAENRGIKPDEKERLLQEKLMPSVSLLKIIGPCHTVSSFLNTASTIMNKMEQALGKIILVFTYGSGCAASMYQMRVDDVPFFDPYEIWKLQFYRNAIKVTPEESVPLHHYYVQTWMKFDYFPQGRRSCKVSLWKYEEDVYYLMQIDKFGRRFYHRGGLSTGPMDPSLKLPVDKAEERPSRESWGPVLVRPEEKQKAISSSKEERFKEIEYTMAFGDTEEARFEEISEVTDRYNPNQKVTIRKAIEREITLEPDGDSHSYQILGTWSGRSPEEMTCEDGAWSFEITIGENRWESFYLTQDNDTEKRIVPNVSKATKEAVPVGPLSTGPKHEWLLDCRARVNVPEEQVGLPGDKYRVTFRWDKLKEISWEKLDAERAEVSQGKYYLTGPFNEWNLVEMQVDTTGPRRRRKGWFSTEVQVSTLAMEFCVVRNEDFTQTIHPEVLPGQKVSQHSAICGPDDGEGTWKIEDLPGAVYKIFFFRDPEDCEASCMRIDWKKVEEVPKAPATEAAKKTTE</sequence>
<evidence type="ECO:0000256" key="1">
    <source>
        <dbReference type="ARBA" id="ARBA00007061"/>
    </source>
</evidence>
<dbReference type="InterPro" id="IPR016039">
    <property type="entry name" value="Thiolase-like"/>
</dbReference>
<dbReference type="Pfam" id="PF01154">
    <property type="entry name" value="HMG_CoA_synt_N"/>
    <property type="match status" value="1"/>
</dbReference>
<name>A0A9P1DKB1_9DINO</name>
<evidence type="ECO:0000256" key="2">
    <source>
        <dbReference type="ARBA" id="ARBA00022679"/>
    </source>
</evidence>
<dbReference type="SUPFAM" id="SSF53901">
    <property type="entry name" value="Thiolase-like"/>
    <property type="match status" value="2"/>
</dbReference>
<keyword evidence="7" id="KW-1185">Reference proteome</keyword>
<accession>A0A9P1DKB1</accession>
<proteinExistence type="inferred from homology"/>
<comment type="similarity">
    <text evidence="1">Belongs to the thiolase-like superfamily. HMG-CoA synthase family.</text>
</comment>
<evidence type="ECO:0000313" key="5">
    <source>
        <dbReference type="EMBL" id="CAI4010474.1"/>
    </source>
</evidence>
<dbReference type="Pfam" id="PF08540">
    <property type="entry name" value="HMG_CoA_synt_C"/>
    <property type="match status" value="2"/>
</dbReference>
<dbReference type="PANTHER" id="PTHR43323:SF2">
    <property type="entry name" value="HYDROXYMETHYLGLUTARYL-COA SYNTHASE"/>
    <property type="match status" value="1"/>
</dbReference>
<gene>
    <name evidence="5" type="ORF">C1SCF055_LOCUS35744</name>
</gene>
<dbReference type="Proteomes" id="UP001152797">
    <property type="component" value="Unassembled WGS sequence"/>
</dbReference>
<dbReference type="OrthoDB" id="293016at2759"/>
<dbReference type="EMBL" id="CAMXCT010004824">
    <property type="protein sequence ID" value="CAI4010474.1"/>
    <property type="molecule type" value="Genomic_DNA"/>
</dbReference>
<dbReference type="CDD" id="cd00827">
    <property type="entry name" value="init_cond_enzymes"/>
    <property type="match status" value="1"/>
</dbReference>
<feature type="domain" description="Hydroxymethylglutaryl-coenzyme A synthase C-terminal" evidence="4">
    <location>
        <begin position="267"/>
        <end position="347"/>
    </location>
</feature>
<dbReference type="AlphaFoldDB" id="A0A9P1DKB1"/>
<dbReference type="GO" id="GO:0004421">
    <property type="term" value="F:hydroxymethylglutaryl-CoA synthase activity"/>
    <property type="evidence" value="ECO:0007669"/>
    <property type="project" value="InterPro"/>
</dbReference>
<dbReference type="InterPro" id="IPR013746">
    <property type="entry name" value="HMG_CoA_synt_C_dom"/>
</dbReference>
<feature type="domain" description="Hydroxymethylglutaryl-coenzyme A synthase C-terminal" evidence="4">
    <location>
        <begin position="362"/>
        <end position="501"/>
    </location>
</feature>
<keyword evidence="2" id="KW-0808">Transferase</keyword>
<dbReference type="EMBL" id="CAMXCT030004824">
    <property type="protein sequence ID" value="CAL4797786.1"/>
    <property type="molecule type" value="Genomic_DNA"/>
</dbReference>
<dbReference type="InterPro" id="IPR013528">
    <property type="entry name" value="HMG_CoA_synth_N"/>
</dbReference>
<reference evidence="5" key="1">
    <citation type="submission" date="2022-10" db="EMBL/GenBank/DDBJ databases">
        <authorList>
            <person name="Chen Y."/>
            <person name="Dougan E. K."/>
            <person name="Chan C."/>
            <person name="Rhodes N."/>
            <person name="Thang M."/>
        </authorList>
    </citation>
    <scope>NUCLEOTIDE SEQUENCE</scope>
</reference>
<evidence type="ECO:0000313" key="6">
    <source>
        <dbReference type="EMBL" id="CAL4797786.1"/>
    </source>
</evidence>
<feature type="domain" description="Hydroxymethylglutaryl-coenzyme A synthase N-terminal" evidence="3">
    <location>
        <begin position="66"/>
        <end position="262"/>
    </location>
</feature>